<dbReference type="Pfam" id="PF00583">
    <property type="entry name" value="Acetyltransf_1"/>
    <property type="match status" value="1"/>
</dbReference>
<dbReference type="RefSeq" id="WP_345973773.1">
    <property type="nucleotide sequence ID" value="NZ_CP147920.1"/>
</dbReference>
<name>A0ABZ3HDA0_9BACT</name>
<evidence type="ECO:0000256" key="2">
    <source>
        <dbReference type="ARBA" id="ARBA00022679"/>
    </source>
</evidence>
<evidence type="ECO:0000256" key="3">
    <source>
        <dbReference type="ARBA" id="ARBA00022723"/>
    </source>
</evidence>
<dbReference type="PANTHER" id="PTHR37418:SF2">
    <property type="entry name" value="3-KETO-5-AMINOHEXANOATE CLEAVAGE ENZYME"/>
    <property type="match status" value="1"/>
</dbReference>
<keyword evidence="2 6" id="KW-0808">Transferase</keyword>
<dbReference type="Proteomes" id="UP001447842">
    <property type="component" value="Chromosome"/>
</dbReference>
<keyword evidence="4" id="KW-0862">Zinc</keyword>
<dbReference type="InterPro" id="IPR016181">
    <property type="entry name" value="Acyl_CoA_acyltransferase"/>
</dbReference>
<dbReference type="InterPro" id="IPR008567">
    <property type="entry name" value="BKACE"/>
</dbReference>
<evidence type="ECO:0000313" key="7">
    <source>
        <dbReference type="Proteomes" id="UP001447842"/>
    </source>
</evidence>
<keyword evidence="6" id="KW-0012">Acyltransferase</keyword>
<organism evidence="6 7">
    <name type="scientific">Sulfurimonas diazotrophicus</name>
    <dbReference type="NCBI Taxonomy" id="3131939"/>
    <lineage>
        <taxon>Bacteria</taxon>
        <taxon>Pseudomonadati</taxon>
        <taxon>Campylobacterota</taxon>
        <taxon>Epsilonproteobacteria</taxon>
        <taxon>Campylobacterales</taxon>
        <taxon>Sulfurimonadaceae</taxon>
        <taxon>Sulfurimonas</taxon>
    </lineage>
</organism>
<sequence>MEPWNMHHVPSVEMEELDLAFFYVARTEDGRIIGAGGYKILSPEEGKTTLLGVYPEFQGMNIGKALQNARLEAMYDAGVKYVTTNADHPETIVWYRKHYGYEVVGRLEKLCAFSLEDVTHWTTLRMDLVRHFETRAEREIAAAAYIEGNDPHPLNPFPPLMINVCLTGMVPTKVSTPYVPVHVEEIVADAIRVYDAGARIVHIHARDERGLPTPDARYYEAILTGIRRERPGMVCCVSTSGRNWSDFERRSEVLHLTGAAKPDMASLTLGSLNFLSGASVNTINMVERLAMTMQEKGIRPEMEVFDYGMVNLAKYLERHGIIKGRKYFNILLGNLNTAPATLGNLTMIAEALPEDSVWAGAGLGGFQLPMNAAAVAAGGHVRVGIEDNIHYDYERKVLASNEALVRRVARIAEELQRRIATPDETRAMLGLA</sequence>
<dbReference type="SUPFAM" id="SSF55729">
    <property type="entry name" value="Acyl-CoA N-acyltransferases (Nat)"/>
    <property type="match status" value="1"/>
</dbReference>
<dbReference type="Pfam" id="PF05853">
    <property type="entry name" value="BKACE"/>
    <property type="match status" value="1"/>
</dbReference>
<dbReference type="PROSITE" id="PS51186">
    <property type="entry name" value="GNAT"/>
    <property type="match status" value="1"/>
</dbReference>
<protein>
    <submittedName>
        <fullName evidence="6">GNAT family N-acetyltransferase</fullName>
        <ecNumber evidence="6">2.3.1.-</ecNumber>
    </submittedName>
</protein>
<evidence type="ECO:0000259" key="5">
    <source>
        <dbReference type="PROSITE" id="PS51186"/>
    </source>
</evidence>
<dbReference type="Gene3D" id="3.20.20.70">
    <property type="entry name" value="Aldolase class I"/>
    <property type="match status" value="1"/>
</dbReference>
<dbReference type="EMBL" id="CP147920">
    <property type="protein sequence ID" value="XAU16362.1"/>
    <property type="molecule type" value="Genomic_DNA"/>
</dbReference>
<dbReference type="Gene3D" id="3.40.630.30">
    <property type="match status" value="1"/>
</dbReference>
<dbReference type="EC" id="2.3.1.-" evidence="6"/>
<feature type="domain" description="N-acetyltransferase" evidence="5">
    <location>
        <begin position="1"/>
        <end position="125"/>
    </location>
</feature>
<evidence type="ECO:0000256" key="4">
    <source>
        <dbReference type="ARBA" id="ARBA00022833"/>
    </source>
</evidence>
<evidence type="ECO:0000313" key="6">
    <source>
        <dbReference type="EMBL" id="XAU16362.1"/>
    </source>
</evidence>
<dbReference type="CDD" id="cd04301">
    <property type="entry name" value="NAT_SF"/>
    <property type="match status" value="1"/>
</dbReference>
<keyword evidence="7" id="KW-1185">Reference proteome</keyword>
<comment type="cofactor">
    <cofactor evidence="1">
        <name>Zn(2+)</name>
        <dbReference type="ChEBI" id="CHEBI:29105"/>
    </cofactor>
</comment>
<dbReference type="GO" id="GO:0016746">
    <property type="term" value="F:acyltransferase activity"/>
    <property type="evidence" value="ECO:0007669"/>
    <property type="project" value="UniProtKB-KW"/>
</dbReference>
<evidence type="ECO:0000256" key="1">
    <source>
        <dbReference type="ARBA" id="ARBA00001947"/>
    </source>
</evidence>
<gene>
    <name evidence="6" type="ORF">WCY31_08900</name>
</gene>
<proteinExistence type="predicted"/>
<dbReference type="PANTHER" id="PTHR37418">
    <property type="entry name" value="3-KETO-5-AMINOHEXANOATE CLEAVAGE ENZYME-RELATED"/>
    <property type="match status" value="1"/>
</dbReference>
<dbReference type="InterPro" id="IPR013785">
    <property type="entry name" value="Aldolase_TIM"/>
</dbReference>
<keyword evidence="3" id="KW-0479">Metal-binding</keyword>
<dbReference type="InterPro" id="IPR000182">
    <property type="entry name" value="GNAT_dom"/>
</dbReference>
<accession>A0ABZ3HDA0</accession>
<reference evidence="6 7" key="1">
    <citation type="submission" date="2024-03" db="EMBL/GenBank/DDBJ databases">
        <title>Sulfurimonas sp. HSL3-1.</title>
        <authorList>
            <person name="Wang S."/>
        </authorList>
    </citation>
    <scope>NUCLEOTIDE SEQUENCE [LARGE SCALE GENOMIC DNA]</scope>
    <source>
        <strain evidence="6 7">HSL3-1</strain>
    </source>
</reference>